<dbReference type="EMBL" id="MK620899">
    <property type="protein sequence ID" value="QBZ72654.1"/>
    <property type="molecule type" value="Genomic_DNA"/>
</dbReference>
<dbReference type="Proteomes" id="UP000297070">
    <property type="component" value="Segment"/>
</dbReference>
<dbReference type="GeneID" id="55012871"/>
<sequence length="75" mass="8749">MIITTTDLSMRVCDRIRATHVTTVSSSRGVHRTMILYEARCSCGWTYSPQTKKDYARYLGDLHIEYCFQGWKNQP</sequence>
<name>A0A4D6E2C4_9CAUD</name>
<evidence type="ECO:0000313" key="1">
    <source>
        <dbReference type="EMBL" id="QBZ72654.1"/>
    </source>
</evidence>
<reference evidence="1 2" key="1">
    <citation type="submission" date="2019-03" db="EMBL/GenBank/DDBJ databases">
        <authorList>
            <person name="Douthitt C."/>
            <person name="D'Elia T."/>
            <person name="Bockoras C."/>
            <person name="Boss C."/>
            <person name="Clemons M."/>
            <person name="Green W."/>
            <person name="Harel H."/>
            <person name="Larralde J."/>
            <person name="Lopez M."/>
            <person name="Magana D."/>
            <person name="Miguel M."/>
            <person name="Muschweck L."/>
            <person name="Olivos K."/>
            <person name="Racette D."/>
            <person name="Reynolds M."/>
            <person name="Ru Y."/>
            <person name="Santana M."/>
            <person name="Simon R."/>
            <person name="Smotrilla K."/>
            <person name="Sufficool B."/>
            <person name="Tamayo B."/>
            <person name="Tirado E."/>
            <person name="Vajanyi M."/>
            <person name="Weger M."/>
            <person name="Wehr A."/>
            <person name="Whitaker K."/>
            <person name="Garlena R.A."/>
            <person name="Russell D.A."/>
            <person name="Pope W.H."/>
            <person name="Jacobs-Sera D."/>
            <person name="Hatfull G.F."/>
        </authorList>
    </citation>
    <scope>NUCLEOTIDE SEQUENCE [LARGE SCALE GENOMIC DNA]</scope>
</reference>
<gene>
    <name evidence="1" type="primary">35</name>
    <name evidence="1" type="ORF">SEA_GODONK_35</name>
</gene>
<keyword evidence="2" id="KW-1185">Reference proteome</keyword>
<proteinExistence type="predicted"/>
<organism evidence="1 2">
    <name type="scientific">Gordonia phage GodonK</name>
    <dbReference type="NCBI Taxonomy" id="2562192"/>
    <lineage>
        <taxon>Viruses</taxon>
        <taxon>Duplodnaviria</taxon>
        <taxon>Heunggongvirae</taxon>
        <taxon>Uroviricota</taxon>
        <taxon>Caudoviricetes</taxon>
        <taxon>Godonkavirus</taxon>
        <taxon>Godonkavirus godonK</taxon>
    </lineage>
</organism>
<accession>A0A4D6E2C4</accession>
<dbReference type="RefSeq" id="YP_009821419.1">
    <property type="nucleotide sequence ID" value="NC_048176.1"/>
</dbReference>
<evidence type="ECO:0000313" key="2">
    <source>
        <dbReference type="Proteomes" id="UP000297070"/>
    </source>
</evidence>
<dbReference type="KEGG" id="vg:55012871"/>
<protein>
    <submittedName>
        <fullName evidence="1">Uncharacterized protein</fullName>
    </submittedName>
</protein>